<keyword evidence="1" id="KW-1133">Transmembrane helix</keyword>
<gene>
    <name evidence="2" type="ORF">K7H17_12275</name>
</gene>
<organism evidence="2 3">
    <name type="scientific">Stutzerimonas kunmingensis</name>
    <dbReference type="NCBI Taxonomy" id="1211807"/>
    <lineage>
        <taxon>Bacteria</taxon>
        <taxon>Pseudomonadati</taxon>
        <taxon>Pseudomonadota</taxon>
        <taxon>Gammaproteobacteria</taxon>
        <taxon>Pseudomonadales</taxon>
        <taxon>Pseudomonadaceae</taxon>
        <taxon>Stutzerimonas</taxon>
    </lineage>
</organism>
<feature type="transmembrane region" description="Helical" evidence="1">
    <location>
        <begin position="7"/>
        <end position="26"/>
    </location>
</feature>
<keyword evidence="3" id="KW-1185">Reference proteome</keyword>
<accession>A0A9X1N5J0</accession>
<dbReference type="RefSeq" id="WP_230697722.1">
    <property type="nucleotide sequence ID" value="NZ_JAINWF010000006.1"/>
</dbReference>
<evidence type="ECO:0000256" key="1">
    <source>
        <dbReference type="SAM" id="Phobius"/>
    </source>
</evidence>
<protein>
    <submittedName>
        <fullName evidence="2">Uncharacterized protein</fullName>
    </submittedName>
</protein>
<name>A0A9X1N5J0_9GAMM</name>
<dbReference type="AlphaFoldDB" id="A0A9X1N5J0"/>
<keyword evidence="1" id="KW-0472">Membrane</keyword>
<dbReference type="Proteomes" id="UP001138989">
    <property type="component" value="Unassembled WGS sequence"/>
</dbReference>
<evidence type="ECO:0000313" key="2">
    <source>
        <dbReference type="EMBL" id="MCD1608644.1"/>
    </source>
</evidence>
<evidence type="ECO:0000313" key="3">
    <source>
        <dbReference type="Proteomes" id="UP001138989"/>
    </source>
</evidence>
<comment type="caution">
    <text evidence="2">The sequence shown here is derived from an EMBL/GenBank/DDBJ whole genome shotgun (WGS) entry which is preliminary data.</text>
</comment>
<dbReference type="EMBL" id="JAINWF010000006">
    <property type="protein sequence ID" value="MCD1608644.1"/>
    <property type="molecule type" value="Genomic_DNA"/>
</dbReference>
<keyword evidence="1" id="KW-0812">Transmembrane</keyword>
<reference evidence="2" key="1">
    <citation type="submission" date="2021-08" db="EMBL/GenBank/DDBJ databases">
        <title>Isolation and characterization of neutrophilic mixotrophic iron-oxidizing bacteria from deep-sea hydrothermal vents.</title>
        <authorList>
            <person name="He Y."/>
        </authorList>
    </citation>
    <scope>NUCLEOTIDE SEQUENCE</scope>
    <source>
        <strain evidence="2">IOP_13</strain>
    </source>
</reference>
<proteinExistence type="predicted"/>
<sequence>MKHIREYFITIITMPLVWLILPVLFIPQHAPAWLGRIRRRFIPTDFLLVDAVFDKAGRVIGYIDGEKRQQQVLMTREIVLIREGFAIAIEDSEDSYLIKKLADDQNPDALATILTYCISRSAVS</sequence>